<name>A0AAU6W0V0_9CAUD</name>
<gene>
    <name evidence="1" type="ORF">Nican01_00149</name>
</gene>
<sequence>MTTVAFDGRYMVSEGRSTTGDGFICGREEQKVFPLTINLGGKEVEAVVGISGNAITIQSFIRFLESGGDMLDRESGFSLFGDHPDPEHASIGVIMVTRDGEVSLISESLVPFPAEFPLSAGSGTPFATTAMSCGMNAVQAVYKAIEFDVYSGGKLRAFDTQAWAWADVGDLR</sequence>
<dbReference type="EMBL" id="PP179318">
    <property type="protein sequence ID" value="XAI70162.1"/>
    <property type="molecule type" value="Genomic_DNA"/>
</dbReference>
<protein>
    <submittedName>
        <fullName evidence="1">HslV family protein</fullName>
    </submittedName>
</protein>
<dbReference type="Gene3D" id="3.60.20.10">
    <property type="entry name" value="Glutamine Phosphoribosylpyrophosphate, subunit 1, domain 1"/>
    <property type="match status" value="1"/>
</dbReference>
<accession>A0AAU6W0V0</accession>
<reference evidence="1" key="1">
    <citation type="journal article" date="2024" name="J. Gen. Virol.">
        <title>Novel phages of Pseudomonas syringae unveil numerous potential auxiliary metabolic genes.</title>
        <authorList>
            <person name="Feltin C."/>
            <person name="Garneau J.R."/>
            <person name="Morris C.E."/>
            <person name="Berard A."/>
            <person name="Torres-Barcelo C."/>
        </authorList>
    </citation>
    <scope>NUCLEOTIDE SEQUENCE</scope>
</reference>
<dbReference type="SUPFAM" id="SSF56235">
    <property type="entry name" value="N-terminal nucleophile aminohydrolases (Ntn hydrolases)"/>
    <property type="match status" value="1"/>
</dbReference>
<organism evidence="1">
    <name type="scientific">Pseudomonas phage Nican01</name>
    <dbReference type="NCBI Taxonomy" id="3138540"/>
    <lineage>
        <taxon>Viruses</taxon>
        <taxon>Duplodnaviria</taxon>
        <taxon>Heunggongvirae</taxon>
        <taxon>Uroviricota</taxon>
        <taxon>Caudoviricetes</taxon>
        <taxon>Nickievirus</taxon>
    </lineage>
</organism>
<evidence type="ECO:0000313" key="1">
    <source>
        <dbReference type="EMBL" id="XAI70162.1"/>
    </source>
</evidence>
<proteinExistence type="predicted"/>
<dbReference type="InterPro" id="IPR029055">
    <property type="entry name" value="Ntn_hydrolases_N"/>
</dbReference>